<dbReference type="EMBL" id="CP001708">
    <property type="protein sequence ID" value="ACV29614.1"/>
    <property type="molecule type" value="Genomic_DNA"/>
</dbReference>
<reference evidence="2 3" key="1">
    <citation type="journal article" date="2009" name="Stand. Genomic Sci.">
        <title>Complete genome sequence of Anaerococcus prevotii type strain (PC1).</title>
        <authorList>
            <person name="Labutti K."/>
            <person name="Pukall R."/>
            <person name="Steenblock K."/>
            <person name="Glavina Del Rio T."/>
            <person name="Tice H."/>
            <person name="Copeland A."/>
            <person name="Cheng J.F."/>
            <person name="Lucas S."/>
            <person name="Chen F."/>
            <person name="Nolan M."/>
            <person name="Bruce D."/>
            <person name="Goodwin L."/>
            <person name="Pitluck S."/>
            <person name="Ivanova N."/>
            <person name="Mavromatis K."/>
            <person name="Ovchinnikova G."/>
            <person name="Pati A."/>
            <person name="Chen A."/>
            <person name="Palaniappan K."/>
            <person name="Land M."/>
            <person name="Hauser L."/>
            <person name="Chang Y.J."/>
            <person name="Jeffries C.D."/>
            <person name="Chain P."/>
            <person name="Saunders E."/>
            <person name="Brettin T."/>
            <person name="Detter J.C."/>
            <person name="Han C."/>
            <person name="Goker M."/>
            <person name="Bristow J."/>
            <person name="Eisen J.A."/>
            <person name="Markowitz V."/>
            <person name="Hugenholtz P."/>
            <person name="Kyrpides N.C."/>
            <person name="Klenk H.P."/>
            <person name="Lapidus A."/>
        </authorList>
    </citation>
    <scope>NUCLEOTIDE SEQUENCE [LARGE SCALE GENOMIC DNA]</scope>
    <source>
        <strain evidence="3">ATCC 9321 / DSM 20548 / JCM 6508 / NCTC 11806 / PC1</strain>
    </source>
</reference>
<proteinExistence type="predicted"/>
<keyword evidence="1" id="KW-0812">Transmembrane</keyword>
<dbReference type="KEGG" id="apr:Apre_1593"/>
<feature type="transmembrane region" description="Helical" evidence="1">
    <location>
        <begin position="276"/>
        <end position="295"/>
    </location>
</feature>
<feature type="transmembrane region" description="Helical" evidence="1">
    <location>
        <begin position="116"/>
        <end position="138"/>
    </location>
</feature>
<organism evidence="2 3">
    <name type="scientific">Anaerococcus prevotii (strain ATCC 9321 / DSM 20548 / JCM 6508 / NCTC 11806 / PC1)</name>
    <name type="common">Peptostreptococcus prevotii</name>
    <name type="synonym">Peptococcus prevotii</name>
    <dbReference type="NCBI Taxonomy" id="525919"/>
    <lineage>
        <taxon>Bacteria</taxon>
        <taxon>Bacillati</taxon>
        <taxon>Bacillota</taxon>
        <taxon>Tissierellia</taxon>
        <taxon>Tissierellales</taxon>
        <taxon>Peptoniphilaceae</taxon>
        <taxon>Anaerococcus</taxon>
    </lineage>
</organism>
<feature type="transmembrane region" description="Helical" evidence="1">
    <location>
        <begin position="85"/>
        <end position="104"/>
    </location>
</feature>
<dbReference type="GO" id="GO:0008643">
    <property type="term" value="P:carbohydrate transport"/>
    <property type="evidence" value="ECO:0007669"/>
    <property type="project" value="InterPro"/>
</dbReference>
<dbReference type="Proteomes" id="UP000002294">
    <property type="component" value="Chromosome"/>
</dbReference>
<dbReference type="SUPFAM" id="SSF103473">
    <property type="entry name" value="MFS general substrate transporter"/>
    <property type="match status" value="1"/>
</dbReference>
<dbReference type="OrthoDB" id="9764596at2"/>
<feature type="transmembrane region" description="Helical" evidence="1">
    <location>
        <begin position="332"/>
        <end position="359"/>
    </location>
</feature>
<gene>
    <name evidence="2" type="ordered locus">Apre_1593</name>
</gene>
<dbReference type="PANTHER" id="PTHR11328">
    <property type="entry name" value="MAJOR FACILITATOR SUPERFAMILY DOMAIN-CONTAINING PROTEIN"/>
    <property type="match status" value="1"/>
</dbReference>
<dbReference type="GO" id="GO:0005886">
    <property type="term" value="C:plasma membrane"/>
    <property type="evidence" value="ECO:0007669"/>
    <property type="project" value="TreeGrafter"/>
</dbReference>
<dbReference type="NCBIfam" id="TIGR00792">
    <property type="entry name" value="gph"/>
    <property type="match status" value="1"/>
</dbReference>
<feature type="transmembrane region" description="Helical" evidence="1">
    <location>
        <begin position="235"/>
        <end position="256"/>
    </location>
</feature>
<dbReference type="GO" id="GO:0006814">
    <property type="term" value="P:sodium ion transport"/>
    <property type="evidence" value="ECO:0007669"/>
    <property type="project" value="InterPro"/>
</dbReference>
<dbReference type="CDD" id="cd17332">
    <property type="entry name" value="MFS_MelB_like"/>
    <property type="match status" value="1"/>
</dbReference>
<feature type="transmembrane region" description="Helical" evidence="1">
    <location>
        <begin position="307"/>
        <end position="326"/>
    </location>
</feature>
<feature type="transmembrane region" description="Helical" evidence="1">
    <location>
        <begin position="416"/>
        <end position="438"/>
    </location>
</feature>
<dbReference type="AlphaFoldDB" id="C7REK1"/>
<feature type="transmembrane region" description="Helical" evidence="1">
    <location>
        <begin position="384"/>
        <end position="404"/>
    </location>
</feature>
<keyword evidence="1" id="KW-0472">Membrane</keyword>
<dbReference type="PANTHER" id="PTHR11328:SF24">
    <property type="entry name" value="MAJOR FACILITATOR SUPERFAMILY (MFS) PROFILE DOMAIN-CONTAINING PROTEIN"/>
    <property type="match status" value="1"/>
</dbReference>
<feature type="transmembrane region" description="Helical" evidence="1">
    <location>
        <begin position="159"/>
        <end position="178"/>
    </location>
</feature>
<feature type="transmembrane region" description="Helical" evidence="1">
    <location>
        <begin position="193"/>
        <end position="214"/>
    </location>
</feature>
<evidence type="ECO:0000313" key="3">
    <source>
        <dbReference type="Proteomes" id="UP000002294"/>
    </source>
</evidence>
<accession>C7REK1</accession>
<dbReference type="Pfam" id="PF13347">
    <property type="entry name" value="MFS_2"/>
    <property type="match status" value="1"/>
</dbReference>
<evidence type="ECO:0000256" key="1">
    <source>
        <dbReference type="SAM" id="Phobius"/>
    </source>
</evidence>
<dbReference type="Gene3D" id="1.20.1250.20">
    <property type="entry name" value="MFS general substrate transporter like domains"/>
    <property type="match status" value="2"/>
</dbReference>
<dbReference type="InterPro" id="IPR001927">
    <property type="entry name" value="Na/Gal_symport"/>
</dbReference>
<sequence>MQKNVKPFGMKDKLGYMFGDLGNGFSFALSSVFFMKFYTDVMGVSPASVGLMMLLAKIIDAFTDVGMGQIVDRTPPTKDGKFLPWIRRIAGPVALASFLLYPTYFKDMSMAFKMVWMYGTYILWGSIAYTAINIPYGSMASAVSENPDHRTHLSTWRTIGSQAGNFIIAVIGPMFVYYTDQNGHELLSGNKMTIFALVCSILAIITYMLCFKLTTERVKIPRSEEKFSFLETFKVMFSSRALIGLILASLFFLLSVMAVSGMNSYLYPNYFQNVKAMSFVGTSQMVITLLMATVVPKLSAKFGKKEVTVFGLSLSAISYLLAYFLQTSNVKTFIFFVILFQIGTAFQGITSWAMIIDVIDDLEVNKGRRDDGAIYGAFSFSRKLGQAAASGLTGFLLTAINYSVESKFDPQVTAGIYNISTLLPAVTLILATLAYLVIYPLNRQKVYDNAKYLHEKRLKSGE</sequence>
<protein>
    <submittedName>
        <fullName evidence="2">Sugar (Glycoside-Pentoside-Hexuronide) transporter</fullName>
    </submittedName>
</protein>
<dbReference type="InterPro" id="IPR036259">
    <property type="entry name" value="MFS_trans_sf"/>
</dbReference>
<feature type="transmembrane region" description="Helical" evidence="1">
    <location>
        <begin position="21"/>
        <end position="38"/>
    </location>
</feature>
<name>C7REK1_ANAPD</name>
<evidence type="ECO:0000313" key="2">
    <source>
        <dbReference type="EMBL" id="ACV29614.1"/>
    </source>
</evidence>
<dbReference type="STRING" id="525919.Apre_1593"/>
<dbReference type="InterPro" id="IPR039672">
    <property type="entry name" value="MFS_2"/>
</dbReference>
<keyword evidence="1" id="KW-1133">Transmembrane helix</keyword>
<dbReference type="GO" id="GO:0015293">
    <property type="term" value="F:symporter activity"/>
    <property type="evidence" value="ECO:0007669"/>
    <property type="project" value="InterPro"/>
</dbReference>
<dbReference type="eggNOG" id="COG2211">
    <property type="taxonomic scope" value="Bacteria"/>
</dbReference>
<keyword evidence="3" id="KW-1185">Reference proteome</keyword>
<dbReference type="HOGENOM" id="CLU_027408_0_1_9"/>